<accession>A0ABT9XFV6</accession>
<feature type="binding site" evidence="7">
    <location>
        <position position="318"/>
    </location>
    <ligand>
        <name>substrate</name>
    </ligand>
</feature>
<keyword evidence="6 7" id="KW-0627">Porphyrin biosynthesis</keyword>
<comment type="caution">
    <text evidence="12">The sequence shown here is derived from an EMBL/GenBank/DDBJ whole genome shotgun (WGS) entry which is preliminary data.</text>
</comment>
<comment type="subunit">
    <text evidence="7">Homodimer.</text>
</comment>
<comment type="catalytic activity">
    <reaction evidence="7 8">
        <text>uroporphyrinogen III + 4 H(+) = coproporphyrinogen III + 4 CO2</text>
        <dbReference type="Rhea" id="RHEA:19865"/>
        <dbReference type="ChEBI" id="CHEBI:15378"/>
        <dbReference type="ChEBI" id="CHEBI:16526"/>
        <dbReference type="ChEBI" id="CHEBI:57308"/>
        <dbReference type="ChEBI" id="CHEBI:57309"/>
        <dbReference type="EC" id="4.1.1.37"/>
    </reaction>
</comment>
<feature type="binding site" evidence="7">
    <location>
        <position position="74"/>
    </location>
    <ligand>
        <name>substrate</name>
    </ligand>
</feature>
<dbReference type="PROSITE" id="PS00906">
    <property type="entry name" value="UROD_1"/>
    <property type="match status" value="1"/>
</dbReference>
<organism evidence="12 13">
    <name type="scientific">Alicyclobacillus cycloheptanicus</name>
    <dbReference type="NCBI Taxonomy" id="1457"/>
    <lineage>
        <taxon>Bacteria</taxon>
        <taxon>Bacillati</taxon>
        <taxon>Bacillota</taxon>
        <taxon>Bacilli</taxon>
        <taxon>Bacillales</taxon>
        <taxon>Alicyclobacillaceae</taxon>
        <taxon>Alicyclobacillus</taxon>
    </lineage>
</organism>
<sequence>MPGSSTFLQACAREPVSTVPVWYMRQAGRYQPEYRKVREKYSLLEIVRHPEICFQVTKLPVDQLNVDAAILFSDIMVPVGPLGVKFDIKEHVGPVIESPVRSAADVDRLHLYDPNIELPYVMETIRMLANDLPVPLIGFTGGPFTLASYMIEGGPSRNYVRTKQLMWSEPAVWHTLMDKLAEMNIAYLTAQIQAGASAVQLFDSWVGHLAPEDFERYVLPAVQKMFTALRPLGVPLIYSGVITGELLPLIAQSGATVVSIDWRVPIPEARKRLGSHIAIQGNLDPVLLFAPWQELERRARAVVDAGIAGPGFIFNLGHGVVHNNPTIETATLARLTEFVHEYSRERLAQGAADWV</sequence>
<protein>
    <recommendedName>
        <fullName evidence="3 7">Uroporphyrinogen decarboxylase</fullName>
        <shortName evidence="7">UPD</shortName>
        <shortName evidence="7">URO-D</shortName>
        <ecNumber evidence="3 7">4.1.1.37</ecNumber>
    </recommendedName>
</protein>
<dbReference type="Proteomes" id="UP001232973">
    <property type="component" value="Unassembled WGS sequence"/>
</dbReference>
<keyword evidence="4 7" id="KW-0210">Decarboxylase</keyword>
<dbReference type="HAMAP" id="MF_00218">
    <property type="entry name" value="URO_D"/>
    <property type="match status" value="1"/>
</dbReference>
<evidence type="ECO:0000256" key="2">
    <source>
        <dbReference type="ARBA" id="ARBA00009935"/>
    </source>
</evidence>
<feature type="domain" description="Uroporphyrinogen decarboxylase (URO-D)" evidence="10">
    <location>
        <begin position="20"/>
        <end position="29"/>
    </location>
</feature>
<feature type="binding site" evidence="7">
    <location>
        <position position="149"/>
    </location>
    <ligand>
        <name>substrate</name>
    </ligand>
</feature>
<keyword evidence="7" id="KW-0963">Cytoplasm</keyword>
<keyword evidence="5 7" id="KW-0456">Lyase</keyword>
<evidence type="ECO:0000256" key="5">
    <source>
        <dbReference type="ARBA" id="ARBA00023239"/>
    </source>
</evidence>
<evidence type="ECO:0000256" key="3">
    <source>
        <dbReference type="ARBA" id="ARBA00012288"/>
    </source>
</evidence>
<comment type="similarity">
    <text evidence="2 7 9">Belongs to the uroporphyrinogen decarboxylase family.</text>
</comment>
<dbReference type="EC" id="4.1.1.37" evidence="3 7"/>
<evidence type="ECO:0000256" key="9">
    <source>
        <dbReference type="RuleBase" id="RU004169"/>
    </source>
</evidence>
<evidence type="ECO:0000256" key="6">
    <source>
        <dbReference type="ARBA" id="ARBA00023244"/>
    </source>
</evidence>
<evidence type="ECO:0000259" key="11">
    <source>
        <dbReference type="PROSITE" id="PS00907"/>
    </source>
</evidence>
<keyword evidence="13" id="KW-1185">Reference proteome</keyword>
<feature type="binding site" evidence="7">
    <location>
        <position position="204"/>
    </location>
    <ligand>
        <name>substrate</name>
    </ligand>
</feature>
<evidence type="ECO:0000256" key="4">
    <source>
        <dbReference type="ARBA" id="ARBA00022793"/>
    </source>
</evidence>
<comment type="function">
    <text evidence="7">Catalyzes the decarboxylation of four acetate groups of uroporphyrinogen-III to yield coproporphyrinogen-III.</text>
</comment>
<dbReference type="InterPro" id="IPR006361">
    <property type="entry name" value="Uroporphyrinogen_deCO2ase_HemE"/>
</dbReference>
<reference evidence="12 13" key="1">
    <citation type="submission" date="2023-07" db="EMBL/GenBank/DDBJ databases">
        <title>Genomic Encyclopedia of Type Strains, Phase IV (KMG-IV): sequencing the most valuable type-strain genomes for metagenomic binning, comparative biology and taxonomic classification.</title>
        <authorList>
            <person name="Goeker M."/>
        </authorList>
    </citation>
    <scope>NUCLEOTIDE SEQUENCE [LARGE SCALE GENOMIC DNA]</scope>
    <source>
        <strain evidence="12 13">DSM 4006</strain>
    </source>
</reference>
<dbReference type="PANTHER" id="PTHR21091:SF169">
    <property type="entry name" value="UROPORPHYRINOGEN DECARBOXYLASE"/>
    <property type="match status" value="1"/>
</dbReference>
<dbReference type="PROSITE" id="PS00907">
    <property type="entry name" value="UROD_2"/>
    <property type="match status" value="1"/>
</dbReference>
<feature type="domain" description="Uroporphyrinogen decarboxylase (URO-D)" evidence="11">
    <location>
        <begin position="137"/>
        <end position="153"/>
    </location>
</feature>
<dbReference type="Pfam" id="PF01208">
    <property type="entry name" value="URO-D"/>
    <property type="match status" value="1"/>
</dbReference>
<evidence type="ECO:0000259" key="10">
    <source>
        <dbReference type="PROSITE" id="PS00906"/>
    </source>
</evidence>
<comment type="pathway">
    <text evidence="1 7 8">Porphyrin-containing compound metabolism; protoporphyrin-IX biosynthesis; coproporphyrinogen-III from 5-aminolevulinate: step 4/4.</text>
</comment>
<feature type="site" description="Transition state stabilizer" evidence="7">
    <location>
        <position position="74"/>
    </location>
</feature>
<dbReference type="EMBL" id="JAUSTP010000002">
    <property type="protein sequence ID" value="MDQ0188703.1"/>
    <property type="molecule type" value="Genomic_DNA"/>
</dbReference>
<evidence type="ECO:0000256" key="8">
    <source>
        <dbReference type="RuleBase" id="RU000554"/>
    </source>
</evidence>
<dbReference type="CDD" id="cd00717">
    <property type="entry name" value="URO-D"/>
    <property type="match status" value="1"/>
</dbReference>
<comment type="caution">
    <text evidence="7">Lacks conserved residue(s) required for the propagation of feature annotation.</text>
</comment>
<dbReference type="PANTHER" id="PTHR21091">
    <property type="entry name" value="METHYLTETRAHYDROFOLATE:HOMOCYSTEINE METHYLTRANSFERASE RELATED"/>
    <property type="match status" value="1"/>
</dbReference>
<name>A0ABT9XFV6_9BACL</name>
<dbReference type="SUPFAM" id="SSF51726">
    <property type="entry name" value="UROD/MetE-like"/>
    <property type="match status" value="1"/>
</dbReference>
<evidence type="ECO:0000256" key="1">
    <source>
        <dbReference type="ARBA" id="ARBA00004804"/>
    </source>
</evidence>
<dbReference type="InterPro" id="IPR038071">
    <property type="entry name" value="UROD/MetE-like_sf"/>
</dbReference>
<dbReference type="RefSeq" id="WP_274455312.1">
    <property type="nucleotide sequence ID" value="NZ_CP067097.1"/>
</dbReference>
<feature type="binding site" evidence="7">
    <location>
        <begin position="25"/>
        <end position="29"/>
    </location>
    <ligand>
        <name>substrate</name>
    </ligand>
</feature>
<gene>
    <name evidence="7" type="primary">hemE</name>
    <name evidence="12" type="ORF">J2S03_000515</name>
</gene>
<dbReference type="NCBIfam" id="TIGR01464">
    <property type="entry name" value="hemE"/>
    <property type="match status" value="1"/>
</dbReference>
<dbReference type="InterPro" id="IPR000257">
    <property type="entry name" value="Uroporphyrinogen_deCOase"/>
</dbReference>
<comment type="subcellular location">
    <subcellularLocation>
        <location evidence="7">Cytoplasm</location>
    </subcellularLocation>
</comment>
<evidence type="ECO:0000256" key="7">
    <source>
        <dbReference type="HAMAP-Rule" id="MF_00218"/>
    </source>
</evidence>
<proteinExistence type="inferred from homology"/>
<dbReference type="GO" id="GO:0004853">
    <property type="term" value="F:uroporphyrinogen decarboxylase activity"/>
    <property type="evidence" value="ECO:0007669"/>
    <property type="project" value="UniProtKB-EC"/>
</dbReference>
<dbReference type="Gene3D" id="3.20.20.210">
    <property type="match status" value="1"/>
</dbReference>
<evidence type="ECO:0000313" key="12">
    <source>
        <dbReference type="EMBL" id="MDQ0188703.1"/>
    </source>
</evidence>
<evidence type="ECO:0000313" key="13">
    <source>
        <dbReference type="Proteomes" id="UP001232973"/>
    </source>
</evidence>